<dbReference type="OrthoDB" id="1502398at2759"/>
<dbReference type="RefSeq" id="XP_005537338.1">
    <property type="nucleotide sequence ID" value="XM_005537281.1"/>
</dbReference>
<reference evidence="8 9" key="1">
    <citation type="journal article" date="2004" name="Nature">
        <title>Genome sequence of the ultrasmall unicellular red alga Cyanidioschyzon merolae 10D.</title>
        <authorList>
            <person name="Matsuzaki M."/>
            <person name="Misumi O."/>
            <person name="Shin-i T."/>
            <person name="Maruyama S."/>
            <person name="Takahara M."/>
            <person name="Miyagishima S."/>
            <person name="Mori T."/>
            <person name="Nishida K."/>
            <person name="Yagisawa F."/>
            <person name="Nishida K."/>
            <person name="Yoshida Y."/>
            <person name="Nishimura Y."/>
            <person name="Nakao S."/>
            <person name="Kobayashi T."/>
            <person name="Momoyama Y."/>
            <person name="Higashiyama T."/>
            <person name="Minoda A."/>
            <person name="Sano M."/>
            <person name="Nomoto H."/>
            <person name="Oishi K."/>
            <person name="Hayashi H."/>
            <person name="Ohta F."/>
            <person name="Nishizaka S."/>
            <person name="Haga S."/>
            <person name="Miura S."/>
            <person name="Morishita T."/>
            <person name="Kabeya Y."/>
            <person name="Terasawa K."/>
            <person name="Suzuki Y."/>
            <person name="Ishii Y."/>
            <person name="Asakawa S."/>
            <person name="Takano H."/>
            <person name="Ohta N."/>
            <person name="Kuroiwa H."/>
            <person name="Tanaka K."/>
            <person name="Shimizu N."/>
            <person name="Sugano S."/>
            <person name="Sato N."/>
            <person name="Nozaki H."/>
            <person name="Ogasawara N."/>
            <person name="Kohara Y."/>
            <person name="Kuroiwa T."/>
        </authorList>
    </citation>
    <scope>NUCLEOTIDE SEQUENCE [LARGE SCALE GENOMIC DNA]</scope>
    <source>
        <strain evidence="8 9">10D</strain>
    </source>
</reference>
<dbReference type="InterPro" id="IPR044878">
    <property type="entry name" value="UbiA_sf"/>
</dbReference>
<dbReference type="Proteomes" id="UP000007014">
    <property type="component" value="Chromosome 14"/>
</dbReference>
<evidence type="ECO:0000313" key="8">
    <source>
        <dbReference type="EMBL" id="BAM81302.1"/>
    </source>
</evidence>
<keyword evidence="3" id="KW-0808">Transferase</keyword>
<dbReference type="KEGG" id="cme:CYME_CMN202C"/>
<evidence type="ECO:0000256" key="6">
    <source>
        <dbReference type="ARBA" id="ARBA00023136"/>
    </source>
</evidence>
<protein>
    <recommendedName>
        <fullName evidence="10">Homogentisate phytyltransferase</fullName>
    </recommendedName>
</protein>
<feature type="transmembrane region" description="Helical" evidence="7">
    <location>
        <begin position="242"/>
        <end position="264"/>
    </location>
</feature>
<evidence type="ECO:0000256" key="3">
    <source>
        <dbReference type="ARBA" id="ARBA00022679"/>
    </source>
</evidence>
<feature type="transmembrane region" description="Helical" evidence="7">
    <location>
        <begin position="284"/>
        <end position="302"/>
    </location>
</feature>
<dbReference type="PANTHER" id="PTHR43009">
    <property type="entry name" value="HOMOGENTISATE SOLANESYLTRANSFERASE, CHLOROPLASTIC"/>
    <property type="match status" value="1"/>
</dbReference>
<dbReference type="Gramene" id="CMN202CT">
    <property type="protein sequence ID" value="CMN202CT"/>
    <property type="gene ID" value="CMN202C"/>
</dbReference>
<evidence type="ECO:0000256" key="5">
    <source>
        <dbReference type="ARBA" id="ARBA00022989"/>
    </source>
</evidence>
<name>M1VEI9_CYAM1</name>
<dbReference type="STRING" id="280699.M1VEI9"/>
<dbReference type="GeneID" id="16995428"/>
<organism evidence="8 9">
    <name type="scientific">Cyanidioschyzon merolae (strain NIES-3377 / 10D)</name>
    <name type="common">Unicellular red alga</name>
    <dbReference type="NCBI Taxonomy" id="280699"/>
    <lineage>
        <taxon>Eukaryota</taxon>
        <taxon>Rhodophyta</taxon>
        <taxon>Bangiophyceae</taxon>
        <taxon>Cyanidiales</taxon>
        <taxon>Cyanidiaceae</taxon>
        <taxon>Cyanidioschyzon</taxon>
    </lineage>
</organism>
<dbReference type="InterPro" id="IPR044502">
    <property type="entry name" value="AtHST-like"/>
</dbReference>
<feature type="transmembrane region" description="Helical" evidence="7">
    <location>
        <begin position="110"/>
        <end position="133"/>
    </location>
</feature>
<evidence type="ECO:0000256" key="1">
    <source>
        <dbReference type="ARBA" id="ARBA00004141"/>
    </source>
</evidence>
<keyword evidence="5 7" id="KW-1133">Transmembrane helix</keyword>
<dbReference type="GO" id="GO:0004659">
    <property type="term" value="F:prenyltransferase activity"/>
    <property type="evidence" value="ECO:0007669"/>
    <property type="project" value="InterPro"/>
</dbReference>
<dbReference type="OMA" id="FYQFIWK"/>
<dbReference type="EMBL" id="AP006496">
    <property type="protein sequence ID" value="BAM81302.1"/>
    <property type="molecule type" value="Genomic_DNA"/>
</dbReference>
<sequence length="413" mass="44991">MFIVSATCCSLGKRQARSFLGRCWKGTGAGCAFRSGNCGLRAATGCSLRACSSELDASSDAVRAGDNFGQRASDADQGRPVHQVGRQTEGERFAVRRALRVFLKFTRPHTMLGSAVSICSLSLMGSVSAGQALGAATLPLWTQLFPVLLVGLVPALLMNIYIVGLNQLCDIPVDRVNKPYLPLASGELSVPAAVSLVGMCLLGSFSLGFWLPQSTAALRFALVASCILGTLYSLPPIRLKRFPLLASLCILVVRGAVVNIGFYLHARSAVMSLRGPWLAELSPLIKFTTVFFAAYGIVIALMKDIPDAKGDNQHQLSSFTLQFGERNIFRFCVTMLIFMFIAGGIFCMSSALATVPRHRAFAAGGFHFVAAAWLRWRSRASMMEAHRSEVVYNFYMDIWKLFYLEYVVLPLLL</sequence>
<dbReference type="InterPro" id="IPR000537">
    <property type="entry name" value="UbiA_prenyltransferase"/>
</dbReference>
<proteinExistence type="inferred from homology"/>
<dbReference type="Gene3D" id="1.10.357.140">
    <property type="entry name" value="UbiA prenyltransferase"/>
    <property type="match status" value="1"/>
</dbReference>
<comment type="similarity">
    <text evidence="2">Belongs to the UbiA prenyltransferase family.</text>
</comment>
<evidence type="ECO:0008006" key="10">
    <source>
        <dbReference type="Google" id="ProtNLM"/>
    </source>
</evidence>
<gene>
    <name evidence="8" type="ORF">CYME_CMN202C</name>
</gene>
<keyword evidence="6 7" id="KW-0472">Membrane</keyword>
<dbReference type="eggNOG" id="ENOG502R0I3">
    <property type="taxonomic scope" value="Eukaryota"/>
</dbReference>
<evidence type="ECO:0000313" key="9">
    <source>
        <dbReference type="Proteomes" id="UP000007014"/>
    </source>
</evidence>
<evidence type="ECO:0000256" key="2">
    <source>
        <dbReference type="ARBA" id="ARBA00005985"/>
    </source>
</evidence>
<evidence type="ECO:0000256" key="4">
    <source>
        <dbReference type="ARBA" id="ARBA00022692"/>
    </source>
</evidence>
<comment type="subcellular location">
    <subcellularLocation>
        <location evidence="1">Membrane</location>
        <topology evidence="1">Multi-pass membrane protein</topology>
    </subcellularLocation>
</comment>
<accession>M1VEI9</accession>
<keyword evidence="4 7" id="KW-0812">Transmembrane</keyword>
<evidence type="ECO:0000256" key="7">
    <source>
        <dbReference type="SAM" id="Phobius"/>
    </source>
</evidence>
<dbReference type="GO" id="GO:0016020">
    <property type="term" value="C:membrane"/>
    <property type="evidence" value="ECO:0007669"/>
    <property type="project" value="UniProtKB-SubCell"/>
</dbReference>
<reference evidence="8 9" key="2">
    <citation type="journal article" date="2007" name="BMC Biol.">
        <title>A 100%-complete sequence reveals unusually simple genomic features in the hot-spring red alga Cyanidioschyzon merolae.</title>
        <authorList>
            <person name="Nozaki H."/>
            <person name="Takano H."/>
            <person name="Misumi O."/>
            <person name="Terasawa K."/>
            <person name="Matsuzaki M."/>
            <person name="Maruyama S."/>
            <person name="Nishida K."/>
            <person name="Yagisawa F."/>
            <person name="Yoshida Y."/>
            <person name="Fujiwara T."/>
            <person name="Takio S."/>
            <person name="Tamura K."/>
            <person name="Chung S.J."/>
            <person name="Nakamura S."/>
            <person name="Kuroiwa H."/>
            <person name="Tanaka K."/>
            <person name="Sato N."/>
            <person name="Kuroiwa T."/>
        </authorList>
    </citation>
    <scope>NUCLEOTIDE SEQUENCE [LARGE SCALE GENOMIC DNA]</scope>
    <source>
        <strain evidence="8 9">10D</strain>
    </source>
</reference>
<dbReference type="NCBIfam" id="NF009525">
    <property type="entry name" value="PRK12887.1"/>
    <property type="match status" value="1"/>
</dbReference>
<feature type="transmembrane region" description="Helical" evidence="7">
    <location>
        <begin position="217"/>
        <end position="235"/>
    </location>
</feature>
<dbReference type="AlphaFoldDB" id="M1VEI9"/>
<dbReference type="Pfam" id="PF01040">
    <property type="entry name" value="UbiA"/>
    <property type="match status" value="1"/>
</dbReference>
<dbReference type="PANTHER" id="PTHR43009:SF7">
    <property type="entry name" value="HOMOGENTISATE GERANYLGERANYLTRANSFERASE, CHLOROPLASTIC"/>
    <property type="match status" value="1"/>
</dbReference>
<feature type="transmembrane region" description="Helical" evidence="7">
    <location>
        <begin position="145"/>
        <end position="169"/>
    </location>
</feature>
<dbReference type="CDD" id="cd13960">
    <property type="entry name" value="PT_UbiA_HPT1"/>
    <property type="match status" value="1"/>
</dbReference>
<keyword evidence="9" id="KW-1185">Reference proteome</keyword>
<feature type="transmembrane region" description="Helical" evidence="7">
    <location>
        <begin position="328"/>
        <end position="352"/>
    </location>
</feature>
<feature type="transmembrane region" description="Helical" evidence="7">
    <location>
        <begin position="358"/>
        <end position="376"/>
    </location>
</feature>
<dbReference type="HOGENOM" id="CLU_048963_0_0_1"/>
<feature type="transmembrane region" description="Helical" evidence="7">
    <location>
        <begin position="190"/>
        <end position="211"/>
    </location>
</feature>